<proteinExistence type="predicted"/>
<dbReference type="EMBL" id="BMZD01000003">
    <property type="protein sequence ID" value="GGZ97659.1"/>
    <property type="molecule type" value="Genomic_DNA"/>
</dbReference>
<evidence type="ECO:0000259" key="1">
    <source>
        <dbReference type="PROSITE" id="PS51688"/>
    </source>
</evidence>
<evidence type="ECO:0000313" key="3">
    <source>
        <dbReference type="Proteomes" id="UP000634139"/>
    </source>
</evidence>
<reference evidence="2" key="1">
    <citation type="journal article" date="2014" name="Int. J. Syst. Evol. Microbiol.">
        <title>Complete genome sequence of Corynebacterium casei LMG S-19264T (=DSM 44701T), isolated from a smear-ripened cheese.</title>
        <authorList>
            <consortium name="US DOE Joint Genome Institute (JGI-PGF)"/>
            <person name="Walter F."/>
            <person name="Albersmeier A."/>
            <person name="Kalinowski J."/>
            <person name="Ruckert C."/>
        </authorList>
    </citation>
    <scope>NUCLEOTIDE SEQUENCE</scope>
    <source>
        <strain evidence="2">KCTC 32422</strain>
    </source>
</reference>
<evidence type="ECO:0000313" key="2">
    <source>
        <dbReference type="EMBL" id="GGZ97659.1"/>
    </source>
</evidence>
<dbReference type="AlphaFoldDB" id="A0A918VFS7"/>
<accession>A0A918VFS7</accession>
<dbReference type="Pfam" id="PF13884">
    <property type="entry name" value="Peptidase_S74"/>
    <property type="match status" value="1"/>
</dbReference>
<dbReference type="RefSeq" id="WP_101797233.1">
    <property type="nucleotide sequence ID" value="NZ_BMZD01000003.1"/>
</dbReference>
<feature type="domain" description="Peptidase S74" evidence="1">
    <location>
        <begin position="198"/>
        <end position="293"/>
    </location>
</feature>
<name>A0A918VFS7_9SPHN</name>
<sequence>MPSTILLKRSSTASSVPAAASLQAGELAVNLADQKLYSKTAGGTVVQVGFGNLTSAMVTTVLGFTPYNSTNPSGYITASGSITGSSGSCTGNAATATRWATGRTIALTGDVTGTSGSFDGSGNLSFAATLANSGVTAGTYLKVTVDAKGRVTAGSSMTSGDVTGALGFTPANKAGEGFTGSISVSGTITATGDVTAFSDARLKTDVETVSDALDRVRKLRGVTFTQRDTGSRGIGLVAQELAPIVPEAVMTHDDGLMSVAYGNLVGLLIEAVKELADLSDTQARTIAKLEARQ</sequence>
<organism evidence="2 3">
    <name type="scientific">Novosphingobium arvoryzae</name>
    <dbReference type="NCBI Taxonomy" id="1256514"/>
    <lineage>
        <taxon>Bacteria</taxon>
        <taxon>Pseudomonadati</taxon>
        <taxon>Pseudomonadota</taxon>
        <taxon>Alphaproteobacteria</taxon>
        <taxon>Sphingomonadales</taxon>
        <taxon>Sphingomonadaceae</taxon>
        <taxon>Novosphingobium</taxon>
    </lineage>
</organism>
<protein>
    <recommendedName>
        <fullName evidence="1">Peptidase S74 domain-containing protein</fullName>
    </recommendedName>
</protein>
<reference evidence="2" key="2">
    <citation type="submission" date="2020-09" db="EMBL/GenBank/DDBJ databases">
        <authorList>
            <person name="Sun Q."/>
            <person name="Kim S."/>
        </authorList>
    </citation>
    <scope>NUCLEOTIDE SEQUENCE</scope>
    <source>
        <strain evidence="2">KCTC 32422</strain>
    </source>
</reference>
<dbReference type="Proteomes" id="UP000634139">
    <property type="component" value="Unassembled WGS sequence"/>
</dbReference>
<dbReference type="PROSITE" id="PS51688">
    <property type="entry name" value="ICA"/>
    <property type="match status" value="1"/>
</dbReference>
<dbReference type="InterPro" id="IPR030392">
    <property type="entry name" value="S74_ICA"/>
</dbReference>
<comment type="caution">
    <text evidence="2">The sequence shown here is derived from an EMBL/GenBank/DDBJ whole genome shotgun (WGS) entry which is preliminary data.</text>
</comment>
<gene>
    <name evidence="2" type="ORF">GCM10011617_17930</name>
</gene>
<keyword evidence="3" id="KW-1185">Reference proteome</keyword>